<evidence type="ECO:0000259" key="4">
    <source>
        <dbReference type="Pfam" id="PF01420"/>
    </source>
</evidence>
<dbReference type="GO" id="GO:0003677">
    <property type="term" value="F:DNA binding"/>
    <property type="evidence" value="ECO:0007669"/>
    <property type="project" value="UniProtKB-KW"/>
</dbReference>
<sequence length="182" mass="21177">MIELDNWKEFNVGKLLNPQTTKLSIKNDLEEGKVPFISRTGLNNGVDCYVDVSNDRITKGDCITIGAEGVIAFYQRYDFATGNKVYTLRNPKMNEKSALFICTVLNLEIFKYSYGRARVLNKLKDEVIKLPAKVDKNDCFVIDKDKQFNKEGYIPDWEYMENFIERLETRERERVKALLEIL</sequence>
<keyword evidence="2" id="KW-0680">Restriction system</keyword>
<comment type="similarity">
    <text evidence="1">Belongs to the type-I restriction system S methylase family.</text>
</comment>
<dbReference type="AlphaFoldDB" id="C2BER2"/>
<feature type="domain" description="Type I restriction modification DNA specificity" evidence="4">
    <location>
        <begin position="5"/>
        <end position="133"/>
    </location>
</feature>
<evidence type="ECO:0000256" key="2">
    <source>
        <dbReference type="ARBA" id="ARBA00022747"/>
    </source>
</evidence>
<evidence type="ECO:0000313" key="5">
    <source>
        <dbReference type="EMBL" id="EEI86574.1"/>
    </source>
</evidence>
<name>C2BER2_9FIRM</name>
<dbReference type="InterPro" id="IPR000055">
    <property type="entry name" value="Restrct_endonuc_typeI_TRD"/>
</dbReference>
<evidence type="ECO:0000256" key="3">
    <source>
        <dbReference type="ARBA" id="ARBA00023125"/>
    </source>
</evidence>
<evidence type="ECO:0000313" key="6">
    <source>
        <dbReference type="Proteomes" id="UP000005984"/>
    </source>
</evidence>
<comment type="caution">
    <text evidence="5">The sequence shown here is derived from an EMBL/GenBank/DDBJ whole genome shotgun (WGS) entry which is preliminary data.</text>
</comment>
<dbReference type="STRING" id="525254.HMPREF0072_0832"/>
<dbReference type="eggNOG" id="COG0732">
    <property type="taxonomic scope" value="Bacteria"/>
</dbReference>
<dbReference type="HOGENOM" id="CLU_091653_3_0_9"/>
<reference evidence="5 6" key="1">
    <citation type="submission" date="2008-10" db="EMBL/GenBank/DDBJ databases">
        <authorList>
            <person name="Qin X."/>
            <person name="Bachman B."/>
            <person name="Battles P."/>
            <person name="Bell A."/>
            <person name="Bess C."/>
            <person name="Bickham C."/>
            <person name="Chaboub L."/>
            <person name="Chen D."/>
            <person name="Coyle M."/>
            <person name="Deiros D.R."/>
            <person name="Dinh H."/>
            <person name="Forbes L."/>
            <person name="Fowler G."/>
            <person name="Francisco L."/>
            <person name="Fu Q."/>
            <person name="Gubbala S."/>
            <person name="Hale W."/>
            <person name="Han Y."/>
            <person name="Hemphill L."/>
            <person name="Highlander S.K."/>
            <person name="Hirani K."/>
            <person name="Hogues M."/>
            <person name="Jackson L."/>
            <person name="Jakkamsetti A."/>
            <person name="Javaid M."/>
            <person name="Jiang H."/>
            <person name="Korchina V."/>
            <person name="Kovar C."/>
            <person name="Lara F."/>
            <person name="Lee S."/>
            <person name="Mata R."/>
            <person name="Mathew T."/>
            <person name="Moen C."/>
            <person name="Morales K."/>
            <person name="Munidasa M."/>
            <person name="Nazareth L."/>
            <person name="Ngo R."/>
            <person name="Nguyen L."/>
            <person name="Okwuonu G."/>
            <person name="Ongeri F."/>
            <person name="Patil S."/>
            <person name="Petrosino J."/>
            <person name="Pham C."/>
            <person name="Pham P."/>
            <person name="Pu L.-L."/>
            <person name="Puazo M."/>
            <person name="Raj R."/>
            <person name="Reid J."/>
            <person name="Rouhana J."/>
            <person name="Saada N."/>
            <person name="Shang Y."/>
            <person name="Simmons D."/>
            <person name="Thornton R."/>
            <person name="Warren J."/>
            <person name="Weissenberger G."/>
            <person name="Zhang J."/>
            <person name="Zhang L."/>
            <person name="Zhou C."/>
            <person name="Zhu D."/>
            <person name="Muzny D."/>
            <person name="Worley K."/>
            <person name="Gibbs R."/>
        </authorList>
    </citation>
    <scope>NUCLEOTIDE SEQUENCE [LARGE SCALE GENOMIC DNA]</scope>
    <source>
        <strain evidence="5 6">ATCC 51172</strain>
    </source>
</reference>
<dbReference type="GO" id="GO:0009307">
    <property type="term" value="P:DNA restriction-modification system"/>
    <property type="evidence" value="ECO:0007669"/>
    <property type="project" value="UniProtKB-KW"/>
</dbReference>
<proteinExistence type="inferred from homology"/>
<dbReference type="SUPFAM" id="SSF116734">
    <property type="entry name" value="DNA methylase specificity domain"/>
    <property type="match status" value="1"/>
</dbReference>
<dbReference type="EMBL" id="ABYO01000191">
    <property type="protein sequence ID" value="EEI86574.1"/>
    <property type="molecule type" value="Genomic_DNA"/>
</dbReference>
<dbReference type="Proteomes" id="UP000005984">
    <property type="component" value="Unassembled WGS sequence"/>
</dbReference>
<dbReference type="InterPro" id="IPR044946">
    <property type="entry name" value="Restrct_endonuc_typeI_TRD_sf"/>
</dbReference>
<organism evidence="5 6">
    <name type="scientific">Anaerococcus lactolyticus ATCC 51172</name>
    <dbReference type="NCBI Taxonomy" id="525254"/>
    <lineage>
        <taxon>Bacteria</taxon>
        <taxon>Bacillati</taxon>
        <taxon>Bacillota</taxon>
        <taxon>Tissierellia</taxon>
        <taxon>Tissierellales</taxon>
        <taxon>Peptoniphilaceae</taxon>
        <taxon>Anaerococcus</taxon>
    </lineage>
</organism>
<protein>
    <recommendedName>
        <fullName evidence="4">Type I restriction modification DNA specificity domain-containing protein</fullName>
    </recommendedName>
</protein>
<dbReference type="RefSeq" id="WP_004826805.1">
    <property type="nucleotide sequence ID" value="NZ_GG666044.1"/>
</dbReference>
<dbReference type="Gene3D" id="3.90.220.20">
    <property type="entry name" value="DNA methylase specificity domains"/>
    <property type="match status" value="1"/>
</dbReference>
<dbReference type="Pfam" id="PF01420">
    <property type="entry name" value="Methylase_S"/>
    <property type="match status" value="1"/>
</dbReference>
<gene>
    <name evidence="5" type="ORF">HMPREF0072_0832</name>
</gene>
<keyword evidence="3" id="KW-0238">DNA-binding</keyword>
<evidence type="ECO:0000256" key="1">
    <source>
        <dbReference type="ARBA" id="ARBA00010923"/>
    </source>
</evidence>
<accession>C2BER2</accession>
<keyword evidence="6" id="KW-1185">Reference proteome</keyword>